<dbReference type="InterPro" id="IPR021789">
    <property type="entry name" value="KHA_dom"/>
</dbReference>
<keyword evidence="8" id="KW-0396">Initiation factor</keyword>
<dbReference type="SUPFAM" id="SSF53448">
    <property type="entry name" value="Nucleotide-diphospho-sugar transferases"/>
    <property type="match status" value="1"/>
</dbReference>
<evidence type="ECO:0000313" key="25">
    <source>
        <dbReference type="Proteomes" id="UP000516314"/>
    </source>
</evidence>
<feature type="region of interest" description="Disordered" evidence="20">
    <location>
        <begin position="1083"/>
        <end position="1144"/>
    </location>
</feature>
<evidence type="ECO:0000256" key="18">
    <source>
        <dbReference type="ARBA" id="ARBA00046432"/>
    </source>
</evidence>
<evidence type="ECO:0000256" key="12">
    <source>
        <dbReference type="ARBA" id="ARBA00022917"/>
    </source>
</evidence>
<keyword evidence="7 19" id="KW-0633">Potassium transport</keyword>
<dbReference type="GO" id="GO:0031369">
    <property type="term" value="F:translation initiation factor binding"/>
    <property type="evidence" value="ECO:0007669"/>
    <property type="project" value="InterPro"/>
</dbReference>
<keyword evidence="9 19" id="KW-0812">Transmembrane</keyword>
<comment type="subunit">
    <text evidence="18">Component of the translation initiation factor 2B (eIF2B) complex which is a heterodecamer of two sets of five different subunits: alpha, beta, gamma, delta and epsilon. Subunits alpha, beta and delta comprise a regulatory subcomplex and subunits epsilon and gamma comprise a catalytic subcomplex. Within the complex, the hexameric regulatory complex resides at the center, with the two heterodimeric catalytic subcomplexes bound on opposite sides.</text>
</comment>
<dbReference type="EMBL" id="LR881469">
    <property type="protein sequence ID" value="CAD5328316.1"/>
    <property type="molecule type" value="Genomic_DNA"/>
</dbReference>
<comment type="similarity">
    <text evidence="3">Belongs to the eIF-2B gamma/epsilon subunits family.</text>
</comment>
<dbReference type="PRINTS" id="PR01463">
    <property type="entry name" value="EAGCHANLFMLY"/>
</dbReference>
<evidence type="ECO:0000256" key="14">
    <source>
        <dbReference type="ARBA" id="ARBA00022989"/>
    </source>
</evidence>
<dbReference type="PROSITE" id="PS51490">
    <property type="entry name" value="KHA"/>
    <property type="match status" value="1"/>
</dbReference>
<comment type="domain">
    <text evidence="19">The segment S4 is probably the voltage-sensor and is characterized by a series of positively charged amino acids. The pore-forming region H5 is enclosed by the transmembrane segments S5 and S6 in the Shaker-type (1P/6TM) and contains the GYGD signature motif which seems to be involved in potassium selectivity.</text>
</comment>
<feature type="transmembrane region" description="Helical" evidence="19">
    <location>
        <begin position="96"/>
        <end position="115"/>
    </location>
</feature>
<keyword evidence="10 19" id="KW-0631">Potassium channel</keyword>
<dbReference type="InterPro" id="IPR014710">
    <property type="entry name" value="RmlC-like_jellyroll"/>
</dbReference>
<evidence type="ECO:0000256" key="5">
    <source>
        <dbReference type="ARBA" id="ARBA00022448"/>
    </source>
</evidence>
<dbReference type="InterPro" id="IPR000595">
    <property type="entry name" value="cNMP-bd_dom"/>
</dbReference>
<dbReference type="SUPFAM" id="SSF51161">
    <property type="entry name" value="Trimeric LpxA-like enzymes"/>
    <property type="match status" value="1"/>
</dbReference>
<evidence type="ECO:0000256" key="19">
    <source>
        <dbReference type="RuleBase" id="RU369015"/>
    </source>
</evidence>
<feature type="region of interest" description="Disordered" evidence="20">
    <location>
        <begin position="504"/>
        <end position="538"/>
    </location>
</feature>
<keyword evidence="15 19" id="KW-0406">Ion transport</keyword>
<dbReference type="Gene3D" id="3.90.550.10">
    <property type="entry name" value="Spore Coat Polysaccharide Biosynthesis Protein SpsA, Chain A"/>
    <property type="match status" value="1"/>
</dbReference>
<dbReference type="Gene3D" id="1.10.287.70">
    <property type="match status" value="1"/>
</dbReference>
<dbReference type="SUPFAM" id="SSF81324">
    <property type="entry name" value="Voltage-gated potassium channels"/>
    <property type="match status" value="1"/>
</dbReference>
<dbReference type="InterPro" id="IPR044123">
    <property type="entry name" value="W2_eIF2B_epsilon"/>
</dbReference>
<dbReference type="PANTHER" id="PTHR45743:SF6">
    <property type="entry name" value="POTASSIUM CHANNEL KAT2"/>
    <property type="match status" value="1"/>
</dbReference>
<feature type="domain" description="W2" evidence="22">
    <location>
        <begin position="1150"/>
        <end position="1320"/>
    </location>
</feature>
<feature type="domain" description="KHA" evidence="23">
    <location>
        <begin position="629"/>
        <end position="709"/>
    </location>
</feature>
<keyword evidence="13 19" id="KW-0630">Potassium</keyword>
<dbReference type="Pfam" id="PF00027">
    <property type="entry name" value="cNMP_binding"/>
    <property type="match status" value="1"/>
</dbReference>
<dbReference type="GO" id="GO:0005829">
    <property type="term" value="C:cytosol"/>
    <property type="evidence" value="ECO:0007669"/>
    <property type="project" value="UniProtKB-SubCell"/>
</dbReference>
<keyword evidence="11 19" id="KW-0851">Voltage-gated channel</keyword>
<dbReference type="FunFam" id="1.10.287.70:FF:000123">
    <property type="entry name" value="Potassium channel KAT3"/>
    <property type="match status" value="1"/>
</dbReference>
<dbReference type="GO" id="GO:0034702">
    <property type="term" value="C:monoatomic ion channel complex"/>
    <property type="evidence" value="ECO:0007669"/>
    <property type="project" value="UniProtKB-KW"/>
</dbReference>
<dbReference type="InterPro" id="IPR045319">
    <property type="entry name" value="KAT/AKT"/>
</dbReference>
<dbReference type="Gene3D" id="2.160.10.10">
    <property type="entry name" value="Hexapeptide repeat proteins"/>
    <property type="match status" value="1"/>
</dbReference>
<dbReference type="GO" id="GO:0005249">
    <property type="term" value="F:voltage-gated potassium channel activity"/>
    <property type="evidence" value="ECO:0007669"/>
    <property type="project" value="UniProtKB-UniRule"/>
</dbReference>
<dbReference type="FunFam" id="2.160.10.10:FF:000029">
    <property type="entry name" value="Trimeric LpxA-like enzyme"/>
    <property type="match status" value="1"/>
</dbReference>
<dbReference type="Proteomes" id="UP000516314">
    <property type="component" value="Chromosome 4"/>
</dbReference>
<feature type="domain" description="Cyclic nucleotide-binding" evidence="21">
    <location>
        <begin position="377"/>
        <end position="496"/>
    </location>
</feature>
<evidence type="ECO:0000256" key="16">
    <source>
        <dbReference type="ARBA" id="ARBA00023136"/>
    </source>
</evidence>
<feature type="transmembrane region" description="Helical" evidence="19">
    <location>
        <begin position="275"/>
        <end position="293"/>
    </location>
</feature>
<accession>A0A7G2F1R0</accession>
<evidence type="ECO:0000256" key="17">
    <source>
        <dbReference type="ARBA" id="ARBA00023303"/>
    </source>
</evidence>
<gene>
    <name evidence="24" type="ORF">AT9943_LOCUS15971</name>
</gene>
<evidence type="ECO:0000256" key="7">
    <source>
        <dbReference type="ARBA" id="ARBA00022538"/>
    </source>
</evidence>
<comment type="similarity">
    <text evidence="4 19">Belongs to the potassium channel family. Plant (TC 1.A.1.4) subfamily.</text>
</comment>
<sequence>MSISCTRNFFKRFCVEEYNMDTFKHSSFLSADLLPSLGARINQSTKLRKHIISPFDPRFRGWEMWLVILVIYSAWICPFEFAFITYKKDALFIIDNIVNGFFAIDIILTFFVAYLDSHSYLLVDKPKKIAIRYLSTWFAFDVCSTAPFQSLSLLFKYNGSEIGFRVLSMLRLWRLRRVSSLFARLEKDIRFNYFWTRCTKLISVTLFAVHCAGCFAYLIADQYHDPTKTWIGAVYPNFKETSVWSRYVTALYWSITTLTTTGYGDLHAENPREMLFFVFFMLFNLGFTSYLIGNMTNLVVHWTSRTRNFRDTVRAASEFASRNQLPPNIQDQMLSHICLKFKTEGLKQQEALNGLPKAIRSSIANYLFFPIVQNVYLFHGVSRNFLFQLVSDIDAEYFPPREDVILQNEAPTDLYILVSGAVDFTVYVGEEDQVQGKAVVGDAFGEIGVLCYTPQPFTVRTTELSQILRISKKSLMSAMRAHVEDGRVIMNNLFMKLRGQQSISIDDPNSEPESLLQEWLGGGSKTGEGNASDQGHGHKYLQLHGSENIDMGSTEWRDSRRSGYGETKRVREHTIEIEEGEKPNKEFDGKGCSDADLTSFEFHSQEAYPYCRSNIQIKQHEAAKPKDKRVTIHLKSRDKDLSKLIILPASIEELLRLAGEKFGYSFTKVTNAENAEIDDEDVIRDDMGAQKKPAAAKVREDSEDLSRQRLQAILLADSFTTQFRPITLERPKIIDYLKKSEWYTRPNPNLLVRTIVSHNSTSVGDALRYIYEQQTETSQIQGDFVLVSGDTVSNMPLADLIQQHRDRKKKDEKAIMTMVFKKQSRLGIGSDQLFVAVDPLTKQLLHYEECNSRGGDFCLDKSLLDSTVLVCSDMQDCYIDICSPEVLSLFEDNFDYQHMRRHFVNGLLVDDIMGYKIFTHEIQSSCYAARIDNLRSYDTVSKDIIQRWTYPYVPNIDFSGNRPVKLGRRGIYRASDAVQSHTADVGASTVIGYGTKIGNGGKIYNSVIGNGCCIGSNVVIQGSYIWNNVTIEDGCEIRNAIVCDGVKVRAGAVLQPGVVLSFSVVVGRDFVVPAYSKVSLLQQPTTEDSDEELEYADSSSGTADHSSGLNNLQIESKASELGPDGAEDDIVVPPSGELKSDTDIINTDANDSYGDFEREVEEEFLSAVEKDNKADIVIPLINSHRLAYNMDSADCAGAVFYSMMRLAVKSPHNSATELYRNAMGVITKWKEVLGFYLNQTDAQIEVIMKFEEMCQESEELSPLFAKLLPFLYDKDVVQEDAILRWGEEKAGADDCDKVYLNKCESFIKWLKEASEEEEEDS</sequence>
<dbReference type="SMART" id="SM00100">
    <property type="entry name" value="cNMP"/>
    <property type="match status" value="1"/>
</dbReference>
<protein>
    <recommendedName>
        <fullName evidence="19">Potassium channel</fullName>
    </recommendedName>
</protein>
<evidence type="ECO:0000256" key="15">
    <source>
        <dbReference type="ARBA" id="ARBA00023065"/>
    </source>
</evidence>
<dbReference type="FunFam" id="2.60.120.10:FF:000074">
    <property type="entry name" value="Potassium channel KAT2"/>
    <property type="match status" value="1"/>
</dbReference>
<dbReference type="InterPro" id="IPR003307">
    <property type="entry name" value="W2_domain"/>
</dbReference>
<evidence type="ECO:0000256" key="20">
    <source>
        <dbReference type="SAM" id="MobiDB-lite"/>
    </source>
</evidence>
<feature type="transmembrane region" description="Helical" evidence="19">
    <location>
        <begin position="64"/>
        <end position="84"/>
    </location>
</feature>
<feature type="transmembrane region" description="Helical" evidence="19">
    <location>
        <begin position="201"/>
        <end position="220"/>
    </location>
</feature>
<evidence type="ECO:0000259" key="23">
    <source>
        <dbReference type="PROSITE" id="PS51490"/>
    </source>
</evidence>
<evidence type="ECO:0000256" key="3">
    <source>
        <dbReference type="ARBA" id="ARBA00007878"/>
    </source>
</evidence>
<feature type="compositionally biased region" description="Polar residues" evidence="20">
    <location>
        <begin position="1097"/>
        <end position="1116"/>
    </location>
</feature>
<dbReference type="FunFam" id="3.90.550.10:FF:000106">
    <property type="entry name" value="Translation initiation factor eIF-2B subunit epsilon"/>
    <property type="match status" value="1"/>
</dbReference>
<keyword evidence="6" id="KW-0963">Cytoplasm</keyword>
<dbReference type="SMART" id="SM00515">
    <property type="entry name" value="eIF5C"/>
    <property type="match status" value="1"/>
</dbReference>
<dbReference type="CDD" id="cd00038">
    <property type="entry name" value="CAP_ED"/>
    <property type="match status" value="1"/>
</dbReference>
<evidence type="ECO:0000259" key="22">
    <source>
        <dbReference type="PROSITE" id="PS51363"/>
    </source>
</evidence>
<dbReference type="GO" id="GO:0005085">
    <property type="term" value="F:guanyl-nucleotide exchange factor activity"/>
    <property type="evidence" value="ECO:0007669"/>
    <property type="project" value="InterPro"/>
</dbReference>
<dbReference type="InterPro" id="IPR005821">
    <property type="entry name" value="Ion_trans_dom"/>
</dbReference>
<evidence type="ECO:0000256" key="10">
    <source>
        <dbReference type="ARBA" id="ARBA00022826"/>
    </source>
</evidence>
<dbReference type="PROSITE" id="PS51363">
    <property type="entry name" value="W2"/>
    <property type="match status" value="1"/>
</dbReference>
<dbReference type="PROSITE" id="PS50042">
    <property type="entry name" value="CNMP_BINDING_3"/>
    <property type="match status" value="1"/>
</dbReference>
<comment type="subunit">
    <text evidence="19">The potassium channel is composed of a homo- or heterotetrameric complex of pore-forming subunits.</text>
</comment>
<dbReference type="SUPFAM" id="SSF48371">
    <property type="entry name" value="ARM repeat"/>
    <property type="match status" value="1"/>
</dbReference>
<evidence type="ECO:0000313" key="24">
    <source>
        <dbReference type="EMBL" id="CAD5328316.1"/>
    </source>
</evidence>
<keyword evidence="17 19" id="KW-0407">Ion channel</keyword>
<evidence type="ECO:0000256" key="6">
    <source>
        <dbReference type="ARBA" id="ARBA00022490"/>
    </source>
</evidence>
<keyword evidence="12" id="KW-0648">Protein biosynthesis</keyword>
<evidence type="ECO:0000256" key="11">
    <source>
        <dbReference type="ARBA" id="ARBA00022882"/>
    </source>
</evidence>
<evidence type="ECO:0000256" key="9">
    <source>
        <dbReference type="ARBA" id="ARBA00022692"/>
    </source>
</evidence>
<dbReference type="InterPro" id="IPR029044">
    <property type="entry name" value="Nucleotide-diphossugar_trans"/>
</dbReference>
<dbReference type="SUPFAM" id="SSF51206">
    <property type="entry name" value="cAMP-binding domain-like"/>
    <property type="match status" value="1"/>
</dbReference>
<dbReference type="Pfam" id="PF00520">
    <property type="entry name" value="Ion_trans"/>
    <property type="match status" value="1"/>
</dbReference>
<keyword evidence="5 19" id="KW-0813">Transport</keyword>
<dbReference type="InterPro" id="IPR011004">
    <property type="entry name" value="Trimer_LpxA-like_sf"/>
</dbReference>
<evidence type="ECO:0000256" key="8">
    <source>
        <dbReference type="ARBA" id="ARBA00022540"/>
    </source>
</evidence>
<dbReference type="InterPro" id="IPR056764">
    <property type="entry name" value="LbH_EIF2B3/5"/>
</dbReference>
<comment type="subcellular location">
    <subcellularLocation>
        <location evidence="2">Cytoplasm</location>
        <location evidence="2">Cytosol</location>
    </subcellularLocation>
    <subcellularLocation>
        <location evidence="1 19">Membrane</location>
        <topology evidence="1 19">Multi-pass membrane protein</topology>
    </subcellularLocation>
</comment>
<keyword evidence="14 19" id="KW-1133">Transmembrane helix</keyword>
<dbReference type="FunFam" id="1.25.40.180:FF:000022">
    <property type="entry name" value="Translation initiation factor eIF-2B epsilon subunit"/>
    <property type="match status" value="1"/>
</dbReference>
<dbReference type="InterPro" id="IPR016024">
    <property type="entry name" value="ARM-type_fold"/>
</dbReference>
<proteinExistence type="inferred from homology"/>
<dbReference type="Gene3D" id="1.25.40.180">
    <property type="match status" value="1"/>
</dbReference>
<dbReference type="CDD" id="cd11558">
    <property type="entry name" value="W2_eIF2B_epsilon"/>
    <property type="match status" value="1"/>
</dbReference>
<dbReference type="Pfam" id="PF02020">
    <property type="entry name" value="W2"/>
    <property type="match status" value="1"/>
</dbReference>
<reference evidence="24 25" key="1">
    <citation type="submission" date="2020-09" db="EMBL/GenBank/DDBJ databases">
        <authorList>
            <person name="Ashkenazy H."/>
        </authorList>
    </citation>
    <scope>NUCLEOTIDE SEQUENCE [LARGE SCALE GENOMIC DNA]</scope>
    <source>
        <strain evidence="25">cv. Cdm-0</strain>
    </source>
</reference>
<name>A0A7G2F1R0_ARATH</name>
<dbReference type="InterPro" id="IPR003938">
    <property type="entry name" value="K_chnl_volt-dep_EAG/ELK/ERG"/>
</dbReference>
<keyword evidence="16 19" id="KW-0472">Membrane</keyword>
<dbReference type="InterPro" id="IPR018490">
    <property type="entry name" value="cNMP-bd_dom_sf"/>
</dbReference>
<evidence type="ECO:0000256" key="2">
    <source>
        <dbReference type="ARBA" id="ARBA00004514"/>
    </source>
</evidence>
<comment type="domain">
    <text evidence="19">The KHA domain (rich in hydrophobic and acidic residues) present in the C-terminal part is likely to be important for tetramerization.</text>
</comment>
<dbReference type="PANTHER" id="PTHR45743">
    <property type="entry name" value="POTASSIUM CHANNEL AKT1"/>
    <property type="match status" value="1"/>
</dbReference>
<organism evidence="24 25">
    <name type="scientific">Arabidopsis thaliana</name>
    <name type="common">Mouse-ear cress</name>
    <dbReference type="NCBI Taxonomy" id="3702"/>
    <lineage>
        <taxon>Eukaryota</taxon>
        <taxon>Viridiplantae</taxon>
        <taxon>Streptophyta</taxon>
        <taxon>Embryophyta</taxon>
        <taxon>Tracheophyta</taxon>
        <taxon>Spermatophyta</taxon>
        <taxon>Magnoliopsida</taxon>
        <taxon>eudicotyledons</taxon>
        <taxon>Gunneridae</taxon>
        <taxon>Pentapetalae</taxon>
        <taxon>rosids</taxon>
        <taxon>malvids</taxon>
        <taxon>Brassicales</taxon>
        <taxon>Brassicaceae</taxon>
        <taxon>Camelineae</taxon>
        <taxon>Arabidopsis</taxon>
    </lineage>
</organism>
<evidence type="ECO:0000259" key="21">
    <source>
        <dbReference type="PROSITE" id="PS50042"/>
    </source>
</evidence>
<dbReference type="Pfam" id="PF25084">
    <property type="entry name" value="LbH_EIF2B"/>
    <property type="match status" value="1"/>
</dbReference>
<comment type="caution">
    <text evidence="19">Lacks conserved residue(s) required for the propagation of feature annotation.</text>
</comment>
<dbReference type="Gene3D" id="2.60.120.10">
    <property type="entry name" value="Jelly Rolls"/>
    <property type="match status" value="1"/>
</dbReference>
<comment type="function">
    <text evidence="19">Potassium channel.</text>
</comment>
<dbReference type="CDD" id="cd05787">
    <property type="entry name" value="LbH_eIF2B_epsilon"/>
    <property type="match status" value="1"/>
</dbReference>
<evidence type="ECO:0000256" key="13">
    <source>
        <dbReference type="ARBA" id="ARBA00022958"/>
    </source>
</evidence>
<evidence type="ECO:0000256" key="4">
    <source>
        <dbReference type="ARBA" id="ARBA00007929"/>
    </source>
</evidence>
<evidence type="ECO:0000256" key="1">
    <source>
        <dbReference type="ARBA" id="ARBA00004141"/>
    </source>
</evidence>
<dbReference type="Pfam" id="PF11834">
    <property type="entry name" value="KHA"/>
    <property type="match status" value="1"/>
</dbReference>